<dbReference type="RefSeq" id="WP_353684414.1">
    <property type="nucleotide sequence ID" value="NZ_CP144373.1"/>
</dbReference>
<sequence>MLEKPHLLIANNTDDVIAWIKKQNCLLNETIEPYPEISSLEKFVTYHYWSNSESVNVFQVKGTAHPDYIGITWIDMLKAGKRMPLNLSLLAENPDYYFQKTKKEPVMHYTKINDKIFISGEGNHRTAIAKVLFYCTGDAILHGVEYNEYQIDFKLKELYEKTKSLLFRKFPHIEIIPENRILKREDTSGWKKDYYTNYFKLINHRKNKQIEISGNELETIYMDFSSFNILKSFFSKSIIKKIL</sequence>
<name>A0AAU8H042_9BACT</name>
<organism evidence="1">
    <name type="scientific">Thermodesulfovibrio autotrophicus</name>
    <dbReference type="NCBI Taxonomy" id="3118333"/>
    <lineage>
        <taxon>Bacteria</taxon>
        <taxon>Pseudomonadati</taxon>
        <taxon>Nitrospirota</taxon>
        <taxon>Thermodesulfovibrionia</taxon>
        <taxon>Thermodesulfovibrionales</taxon>
        <taxon>Thermodesulfovibrionaceae</taxon>
        <taxon>Thermodesulfovibrio</taxon>
    </lineage>
</organism>
<gene>
    <name evidence="1" type="ORF">V4D30_01090</name>
</gene>
<accession>A0AAU8H042</accession>
<proteinExistence type="predicted"/>
<protein>
    <submittedName>
        <fullName evidence="1">Uncharacterized protein</fullName>
    </submittedName>
</protein>
<reference evidence="1" key="1">
    <citation type="submission" date="2024-01" db="EMBL/GenBank/DDBJ databases">
        <title>The first autotrophic representatives of the genus Thermodesulfovibrio.</title>
        <authorList>
            <person name="Maltseva A.I."/>
            <person name="Elcheninov A.G."/>
            <person name="Kublanov I.V."/>
            <person name="Lebedinsky A.V."/>
            <person name="Frolov E.N."/>
        </authorList>
    </citation>
    <scope>NUCLEOTIDE SEQUENCE</scope>
    <source>
        <strain evidence="1">3907-1M</strain>
    </source>
</reference>
<dbReference type="AlphaFoldDB" id="A0AAU8H042"/>
<dbReference type="KEGG" id="taut:V4D30_01090"/>
<evidence type="ECO:0000313" key="1">
    <source>
        <dbReference type="EMBL" id="XCH46889.1"/>
    </source>
</evidence>
<dbReference type="EMBL" id="CP144373">
    <property type="protein sequence ID" value="XCH46889.1"/>
    <property type="molecule type" value="Genomic_DNA"/>
</dbReference>